<accession>A0A1Y2UIH5</accession>
<dbReference type="RefSeq" id="WP_086136021.1">
    <property type="nucleotide sequence ID" value="NZ_MIMF01000066.1"/>
</dbReference>
<organism evidence="1 4">
    <name type="scientific">Limosilactobacillus reuteri</name>
    <name type="common">Lactobacillus reuteri</name>
    <dbReference type="NCBI Taxonomy" id="1598"/>
    <lineage>
        <taxon>Bacteria</taxon>
        <taxon>Bacillati</taxon>
        <taxon>Bacillota</taxon>
        <taxon>Bacilli</taxon>
        <taxon>Lactobacillales</taxon>
        <taxon>Lactobacillaceae</taxon>
        <taxon>Limosilactobacillus</taxon>
    </lineage>
</organism>
<reference evidence="1 4" key="1">
    <citation type="submission" date="2016-09" db="EMBL/GenBank/DDBJ databases">
        <title>Lactobacillus reuteri KLR3005, genome sequencing and assembly.</title>
        <authorList>
            <person name="Lee J.-Y."/>
            <person name="Kim E.B."/>
            <person name="Choi Y.-J."/>
        </authorList>
    </citation>
    <scope>NUCLEOTIDE SEQUENCE [LARGE SCALE GENOMIC DNA]</scope>
    <source>
        <strain evidence="1 4">KLR3005</strain>
    </source>
</reference>
<evidence type="ECO:0000313" key="2">
    <source>
        <dbReference type="EMBL" id="OTA86948.1"/>
    </source>
</evidence>
<evidence type="ECO:0000313" key="4">
    <source>
        <dbReference type="Proteomes" id="UP000194286"/>
    </source>
</evidence>
<dbReference type="AlphaFoldDB" id="A0A1Y2UIH5"/>
<evidence type="ECO:0000313" key="1">
    <source>
        <dbReference type="EMBL" id="OTA83185.1"/>
    </source>
</evidence>
<dbReference type="Proteomes" id="UP000194219">
    <property type="component" value="Unassembled WGS sequence"/>
</dbReference>
<protein>
    <submittedName>
        <fullName evidence="1">Uncharacterized protein</fullName>
    </submittedName>
</protein>
<dbReference type="EMBL" id="MIMU01000109">
    <property type="protein sequence ID" value="OTA83185.1"/>
    <property type="molecule type" value="Genomic_DNA"/>
</dbReference>
<comment type="caution">
    <text evidence="1">The sequence shown here is derived from an EMBL/GenBank/DDBJ whole genome shotgun (WGS) entry which is preliminary data.</text>
</comment>
<name>A0A1Y2UIH5_LIMRT</name>
<proteinExistence type="predicted"/>
<dbReference type="EMBL" id="MIMV01000166">
    <property type="protein sequence ID" value="OTA86948.1"/>
    <property type="molecule type" value="Genomic_DNA"/>
</dbReference>
<gene>
    <name evidence="1" type="ORF">BHL82_08195</name>
    <name evidence="2" type="ORF">BHL83_04840</name>
</gene>
<reference evidence="2 3" key="2">
    <citation type="submission" date="2016-09" db="EMBL/GenBank/DDBJ databases">
        <title>Lactobacillus reuteri KLR3006, genome sequencing and assembly.</title>
        <authorList>
            <person name="Lee J.-Y."/>
            <person name="Kim E.B."/>
            <person name="Choi Y.-J."/>
        </authorList>
    </citation>
    <scope>NUCLEOTIDE SEQUENCE [LARGE SCALE GENOMIC DNA]</scope>
    <source>
        <strain evidence="2 3">KLR3006</strain>
    </source>
</reference>
<dbReference type="Proteomes" id="UP000194286">
    <property type="component" value="Unassembled WGS sequence"/>
</dbReference>
<evidence type="ECO:0000313" key="3">
    <source>
        <dbReference type="Proteomes" id="UP000194219"/>
    </source>
</evidence>
<sequence>MTLDYQDHHCKMCGKYDKFAWVNGGYCNDCLKLRNLTKIRESIEEGEPDTFSSDYVVCPYCGAAISDADLIDYPELYEDGEHEISCIECDKKFKVETMVSYDWETHRMEEE</sequence>